<feature type="signal peptide" evidence="1">
    <location>
        <begin position="1"/>
        <end position="24"/>
    </location>
</feature>
<sequence>MKTTKTTITIAALAATFACSSVLAESRVWTDATGKTITAEQTGLLNDKVLLRLENGREINVSLETLSAEDRLLAMLNQPPKLEVKVAAKVSRSNSSLRDAGPASRYQVQEETVSVDARIRKSSSSAYEAELAAELYVIGEHENGYVVLDKTETAFTFTAGGGKEHVVSSKPITVENISGERFGAEYKGYLLVVTDSRGEVVEMKASNGTIEREAEAIIATHPVRRRDKGLDRLATLVDERHFRRL</sequence>
<proteinExistence type="predicted"/>
<evidence type="ECO:0000259" key="2">
    <source>
        <dbReference type="Pfam" id="PF03983"/>
    </source>
</evidence>
<dbReference type="AlphaFoldDB" id="A0A6C2UDY4"/>
<organism evidence="3 4">
    <name type="scientific">Pontiella desulfatans</name>
    <dbReference type="NCBI Taxonomy" id="2750659"/>
    <lineage>
        <taxon>Bacteria</taxon>
        <taxon>Pseudomonadati</taxon>
        <taxon>Kiritimatiellota</taxon>
        <taxon>Kiritimatiellia</taxon>
        <taxon>Kiritimatiellales</taxon>
        <taxon>Pontiellaceae</taxon>
        <taxon>Pontiella</taxon>
    </lineage>
</organism>
<name>A0A6C2UDY4_PONDE</name>
<dbReference type="GO" id="GO:0043130">
    <property type="term" value="F:ubiquitin binding"/>
    <property type="evidence" value="ECO:0007669"/>
    <property type="project" value="InterPro"/>
</dbReference>
<keyword evidence="4" id="KW-1185">Reference proteome</keyword>
<dbReference type="GO" id="GO:0030674">
    <property type="term" value="F:protein-macromolecule adaptor activity"/>
    <property type="evidence" value="ECO:0007669"/>
    <property type="project" value="InterPro"/>
</dbReference>
<dbReference type="GO" id="GO:0042802">
    <property type="term" value="F:identical protein binding"/>
    <property type="evidence" value="ECO:0007669"/>
    <property type="project" value="InterPro"/>
</dbReference>
<evidence type="ECO:0000313" key="4">
    <source>
        <dbReference type="Proteomes" id="UP000366872"/>
    </source>
</evidence>
<accession>A0A6C2UDY4</accession>
<evidence type="ECO:0000256" key="1">
    <source>
        <dbReference type="SAM" id="SignalP"/>
    </source>
</evidence>
<dbReference type="Gene3D" id="2.30.30.700">
    <property type="entry name" value="SLA1 homology domain 1"/>
    <property type="match status" value="1"/>
</dbReference>
<dbReference type="InterPro" id="IPR007131">
    <property type="entry name" value="SHD1"/>
</dbReference>
<feature type="domain" description="SLA1 homology" evidence="2">
    <location>
        <begin position="25"/>
        <end position="70"/>
    </location>
</feature>
<dbReference type="EMBL" id="CAAHFG010000005">
    <property type="protein sequence ID" value="VGO17631.1"/>
    <property type="molecule type" value="Genomic_DNA"/>
</dbReference>
<dbReference type="Proteomes" id="UP000366872">
    <property type="component" value="Unassembled WGS sequence"/>
</dbReference>
<protein>
    <recommendedName>
        <fullName evidence="2">SLA1 homology domain-containing protein</fullName>
    </recommendedName>
</protein>
<reference evidence="3 4" key="1">
    <citation type="submission" date="2019-04" db="EMBL/GenBank/DDBJ databases">
        <authorList>
            <person name="Van Vliet M D."/>
        </authorList>
    </citation>
    <scope>NUCLEOTIDE SEQUENCE [LARGE SCALE GENOMIC DNA]</scope>
    <source>
        <strain evidence="3 4">F1</strain>
    </source>
</reference>
<dbReference type="GO" id="GO:0008092">
    <property type="term" value="F:cytoskeletal protein binding"/>
    <property type="evidence" value="ECO:0007669"/>
    <property type="project" value="InterPro"/>
</dbReference>
<keyword evidence="1" id="KW-0732">Signal</keyword>
<dbReference type="PROSITE" id="PS51257">
    <property type="entry name" value="PROKAR_LIPOPROTEIN"/>
    <property type="match status" value="1"/>
</dbReference>
<dbReference type="Pfam" id="PF03983">
    <property type="entry name" value="SHD1"/>
    <property type="match status" value="1"/>
</dbReference>
<evidence type="ECO:0000313" key="3">
    <source>
        <dbReference type="EMBL" id="VGO17631.1"/>
    </source>
</evidence>
<feature type="chain" id="PRO_5025384250" description="SLA1 homology domain-containing protein" evidence="1">
    <location>
        <begin position="25"/>
        <end position="245"/>
    </location>
</feature>
<dbReference type="RefSeq" id="WP_168442707.1">
    <property type="nucleotide sequence ID" value="NZ_CAAHFG010000005.1"/>
</dbReference>
<gene>
    <name evidence="3" type="ORF">PDESU_06232</name>
</gene>